<gene>
    <name evidence="2" type="ORF">PAHAL_1G078400</name>
    <name evidence="1" type="ORF">PAHAL_J018800</name>
</gene>
<reference evidence="2" key="1">
    <citation type="submission" date="2018-04" db="EMBL/GenBank/DDBJ databases">
        <title>WGS assembly of Panicum hallii.</title>
        <authorList>
            <person name="Lovell J."/>
            <person name="Jenkins J."/>
            <person name="Lowry D."/>
            <person name="Mamidi S."/>
            <person name="Sreedasyam A."/>
            <person name="Weng X."/>
            <person name="Barry K."/>
            <person name="Bonette J."/>
            <person name="Campitelli B."/>
            <person name="Daum C."/>
            <person name="Gordon S."/>
            <person name="Gould B."/>
            <person name="Lipzen A."/>
            <person name="Macqueen A."/>
            <person name="Palacio-Mejia J."/>
            <person name="Plott C."/>
            <person name="Shakirov E."/>
            <person name="Shu S."/>
            <person name="Yoshinaga Y."/>
            <person name="Zane M."/>
            <person name="Rokhsar D."/>
            <person name="Grimwood J."/>
            <person name="Schmutz J."/>
            <person name="Juenger T."/>
        </authorList>
    </citation>
    <scope>NUCLEOTIDE SEQUENCE [LARGE SCALE GENOMIC DNA]</scope>
    <source>
        <strain evidence="2">FIL2</strain>
    </source>
</reference>
<dbReference type="Gramene" id="PUV26758">
    <property type="protein sequence ID" value="PUV26758"/>
    <property type="gene ID" value="PAHAL_J018800"/>
</dbReference>
<dbReference type="EMBL" id="CM008046">
    <property type="protein sequence ID" value="PVH65795.1"/>
    <property type="molecule type" value="Genomic_DNA"/>
</dbReference>
<evidence type="ECO:0000313" key="1">
    <source>
        <dbReference type="EMBL" id="PUV26758.1"/>
    </source>
</evidence>
<protein>
    <submittedName>
        <fullName evidence="2">Uncharacterized protein</fullName>
    </submittedName>
</protein>
<dbReference type="Gramene" id="PVH65795">
    <property type="protein sequence ID" value="PVH65795"/>
    <property type="gene ID" value="PAHAL_1G078400"/>
</dbReference>
<sequence length="57" mass="5863">MHDTDAGCSFAAAVSNGDDGEQLVTLQPNFISSVPVACNCRAAMQSLSPSEISTGFI</sequence>
<evidence type="ECO:0000313" key="2">
    <source>
        <dbReference type="EMBL" id="PVH65795.1"/>
    </source>
</evidence>
<dbReference type="EMBL" id="KZ794442">
    <property type="protein sequence ID" value="PUV26758.1"/>
    <property type="molecule type" value="Genomic_DNA"/>
</dbReference>
<accession>A0A2T8KUF2</accession>
<organism evidence="2">
    <name type="scientific">Panicum hallii</name>
    <dbReference type="NCBI Taxonomy" id="206008"/>
    <lineage>
        <taxon>Eukaryota</taxon>
        <taxon>Viridiplantae</taxon>
        <taxon>Streptophyta</taxon>
        <taxon>Embryophyta</taxon>
        <taxon>Tracheophyta</taxon>
        <taxon>Spermatophyta</taxon>
        <taxon>Magnoliopsida</taxon>
        <taxon>Liliopsida</taxon>
        <taxon>Poales</taxon>
        <taxon>Poaceae</taxon>
        <taxon>PACMAD clade</taxon>
        <taxon>Panicoideae</taxon>
        <taxon>Panicodae</taxon>
        <taxon>Paniceae</taxon>
        <taxon>Panicinae</taxon>
        <taxon>Panicum</taxon>
        <taxon>Panicum sect. Panicum</taxon>
    </lineage>
</organism>
<dbReference type="Proteomes" id="UP000243499">
    <property type="component" value="Chromosome 1"/>
</dbReference>
<proteinExistence type="predicted"/>
<name>A0A2T8KUF2_9POAL</name>
<dbReference type="AlphaFoldDB" id="A0A2T8KUF2"/>